<keyword evidence="3" id="KW-0560">Oxidoreductase</keyword>
<comment type="similarity">
    <text evidence="1">Belongs to the shaker potassium channel beta subunit family.</text>
</comment>
<protein>
    <submittedName>
        <fullName evidence="5">Aldo/keto reductase</fullName>
    </submittedName>
</protein>
<dbReference type="InterPro" id="IPR050523">
    <property type="entry name" value="AKR_Detox_Biosynth"/>
</dbReference>
<dbReference type="PANTHER" id="PTHR43364:SF4">
    <property type="entry name" value="NAD(P)-LINKED OXIDOREDUCTASE SUPERFAMILY PROTEIN"/>
    <property type="match status" value="1"/>
</dbReference>
<accession>A0A9D5Q6C9</accession>
<dbReference type="Pfam" id="PF00248">
    <property type="entry name" value="Aldo_ket_red"/>
    <property type="match status" value="1"/>
</dbReference>
<dbReference type="PANTHER" id="PTHR43364">
    <property type="entry name" value="NADH-SPECIFIC METHYLGLYOXAL REDUCTASE-RELATED"/>
    <property type="match status" value="1"/>
</dbReference>
<evidence type="ECO:0000256" key="3">
    <source>
        <dbReference type="ARBA" id="ARBA00023002"/>
    </source>
</evidence>
<dbReference type="InterPro" id="IPR005399">
    <property type="entry name" value="K_chnl_volt-dep_bsu_KCNAB-rel"/>
</dbReference>
<name>A0A9D5Q6C9_9BACT</name>
<dbReference type="EMBL" id="WJJP01000300">
    <property type="protein sequence ID" value="MBD3324796.1"/>
    <property type="molecule type" value="Genomic_DNA"/>
</dbReference>
<dbReference type="InterPro" id="IPR036812">
    <property type="entry name" value="NAD(P)_OxRdtase_dom_sf"/>
</dbReference>
<gene>
    <name evidence="5" type="ORF">GF339_09445</name>
</gene>
<dbReference type="SUPFAM" id="SSF51430">
    <property type="entry name" value="NAD(P)-linked oxidoreductase"/>
    <property type="match status" value="1"/>
</dbReference>
<evidence type="ECO:0000313" key="6">
    <source>
        <dbReference type="Proteomes" id="UP000649604"/>
    </source>
</evidence>
<dbReference type="Proteomes" id="UP000649604">
    <property type="component" value="Unassembled WGS sequence"/>
</dbReference>
<dbReference type="AlphaFoldDB" id="A0A9D5Q6C9"/>
<dbReference type="PRINTS" id="PR01577">
    <property type="entry name" value="KCNABCHANNEL"/>
</dbReference>
<evidence type="ECO:0000256" key="2">
    <source>
        <dbReference type="ARBA" id="ARBA00022857"/>
    </source>
</evidence>
<organism evidence="5 6">
    <name type="scientific">candidate division KSB3 bacterium</name>
    <dbReference type="NCBI Taxonomy" id="2044937"/>
    <lineage>
        <taxon>Bacteria</taxon>
        <taxon>candidate division KSB3</taxon>
    </lineage>
</organism>
<evidence type="ECO:0000259" key="4">
    <source>
        <dbReference type="Pfam" id="PF00248"/>
    </source>
</evidence>
<dbReference type="InterPro" id="IPR023210">
    <property type="entry name" value="NADP_OxRdtase_dom"/>
</dbReference>
<keyword evidence="2" id="KW-0521">NADP</keyword>
<dbReference type="FunFam" id="3.20.20.100:FF:000004">
    <property type="entry name" value="Oxidoreductase, aldo/keto reductase"/>
    <property type="match status" value="1"/>
</dbReference>
<dbReference type="Gene3D" id="3.20.20.100">
    <property type="entry name" value="NADP-dependent oxidoreductase domain"/>
    <property type="match status" value="1"/>
</dbReference>
<evidence type="ECO:0000313" key="5">
    <source>
        <dbReference type="EMBL" id="MBD3324796.1"/>
    </source>
</evidence>
<feature type="domain" description="NADP-dependent oxidoreductase" evidence="4">
    <location>
        <begin position="15"/>
        <end position="310"/>
    </location>
</feature>
<reference evidence="5" key="1">
    <citation type="submission" date="2019-11" db="EMBL/GenBank/DDBJ databases">
        <title>Microbial mats filling the niche in hypersaline microbial mats.</title>
        <authorList>
            <person name="Wong H.L."/>
            <person name="Macleod F.I."/>
            <person name="White R.A. III"/>
            <person name="Burns B.P."/>
        </authorList>
    </citation>
    <scope>NUCLEOTIDE SEQUENCE</scope>
    <source>
        <strain evidence="5">Rbin_158</strain>
    </source>
</reference>
<dbReference type="GO" id="GO:0016491">
    <property type="term" value="F:oxidoreductase activity"/>
    <property type="evidence" value="ECO:0007669"/>
    <property type="project" value="UniProtKB-KW"/>
</dbReference>
<proteinExistence type="inferred from homology"/>
<evidence type="ECO:0000256" key="1">
    <source>
        <dbReference type="ARBA" id="ARBA00006515"/>
    </source>
</evidence>
<dbReference type="GO" id="GO:0005829">
    <property type="term" value="C:cytosol"/>
    <property type="evidence" value="ECO:0007669"/>
    <property type="project" value="TreeGrafter"/>
</dbReference>
<comment type="caution">
    <text evidence="5">The sequence shown here is derived from an EMBL/GenBank/DDBJ whole genome shotgun (WGS) entry which is preliminary data.</text>
</comment>
<sequence>MEYRRLGRSGVNVSPLVVGTMNFGNPTPKDEAVRIIDAALDAGINVFDCADVYAGGESERILGEAFQRNGKRREVLLTSKVFNKVGQGPNDFGNSRHHILDACEQSLRRLQTDHIDIYFLHRTDFRLPQEETLAALDLLVKQGKVRYIACSTHPAWRIVEALLLAEKSGYPKFICEQPPYNLLDRRIENEIIPMCQTYDLGILSWSPLAHGVLAGRYTDASKLPEGSRGTRRTVYADRITQAGIEVSTRLAERAEHKGCTVAQLAVAWVLHQPGITATILGPRTLEQFESLLPALEIVLDEEDLAFCDALVPPGQAVANFFNTSRWMKS</sequence>